<dbReference type="eggNOG" id="COG1802">
    <property type="taxonomic scope" value="Bacteria"/>
</dbReference>
<evidence type="ECO:0000256" key="1">
    <source>
        <dbReference type="ARBA" id="ARBA00023015"/>
    </source>
</evidence>
<dbReference type="EMBL" id="ACBZ01000004">
    <property type="protein sequence ID" value="EEG50867.1"/>
    <property type="molecule type" value="Genomic_DNA"/>
</dbReference>
<dbReference type="SUPFAM" id="SSF48008">
    <property type="entry name" value="GntR ligand-binding domain-like"/>
    <property type="match status" value="1"/>
</dbReference>
<keyword evidence="6" id="KW-1185">Reference proteome</keyword>
<dbReference type="InterPro" id="IPR036388">
    <property type="entry name" value="WH-like_DNA-bd_sf"/>
</dbReference>
<dbReference type="Gene3D" id="1.10.10.10">
    <property type="entry name" value="Winged helix-like DNA-binding domain superfamily/Winged helix DNA-binding domain"/>
    <property type="match status" value="1"/>
</dbReference>
<proteinExistence type="predicted"/>
<dbReference type="Pfam" id="PF00392">
    <property type="entry name" value="GntR"/>
    <property type="match status" value="1"/>
</dbReference>
<dbReference type="PATRIC" id="fig|476272.21.peg.3166"/>
<dbReference type="GeneID" id="86821445"/>
<protein>
    <recommendedName>
        <fullName evidence="4">HTH gntR-type domain-containing protein</fullName>
    </recommendedName>
</protein>
<name>C0CH48_BLAHS</name>
<keyword evidence="2" id="KW-0238">DNA-binding</keyword>
<dbReference type="RefSeq" id="WP_005944882.1">
    <property type="nucleotide sequence ID" value="NZ_CP136423.1"/>
</dbReference>
<evidence type="ECO:0000313" key="6">
    <source>
        <dbReference type="Proteomes" id="UP000003100"/>
    </source>
</evidence>
<sequence>MSIHTESITDQCYDLIWKKILNKEYLPGEQIPTKQIAEDNGISVMPVRLALRELTNNGIVLNKARVGFFVRDFTNQEMLDISRTRKNYFSYLNLDRLREIYDVIYENEGDKFSNIKYQESDLALHSEFVLGIPNAFLKREYIRLKPLFAMVMIRDSSMEDILVSREEHLDILRNIFSNDQEGTIRALAKHLDRVELSIS</sequence>
<dbReference type="InterPro" id="IPR011711">
    <property type="entry name" value="GntR_C"/>
</dbReference>
<dbReference type="PANTHER" id="PTHR43537:SF24">
    <property type="entry name" value="GLUCONATE OPERON TRANSCRIPTIONAL REPRESSOR"/>
    <property type="match status" value="1"/>
</dbReference>
<gene>
    <name evidence="5" type="ORF">RUMHYD_00161</name>
</gene>
<reference evidence="5 6" key="1">
    <citation type="submission" date="2009-01" db="EMBL/GenBank/DDBJ databases">
        <authorList>
            <person name="Fulton L."/>
            <person name="Clifton S."/>
            <person name="Fulton B."/>
            <person name="Xu J."/>
            <person name="Minx P."/>
            <person name="Pepin K.H."/>
            <person name="Johnson M."/>
            <person name="Bhonagiri V."/>
            <person name="Nash W.E."/>
            <person name="Mardis E.R."/>
            <person name="Wilson R.K."/>
        </authorList>
    </citation>
    <scope>NUCLEOTIDE SEQUENCE [LARGE SCALE GENOMIC DNA]</scope>
    <source>
        <strain evidence="6">DSM 10507 / JCM 14656 / S5a33</strain>
    </source>
</reference>
<dbReference type="InterPro" id="IPR036390">
    <property type="entry name" value="WH_DNA-bd_sf"/>
</dbReference>
<dbReference type="PROSITE" id="PS50949">
    <property type="entry name" value="HTH_GNTR"/>
    <property type="match status" value="1"/>
</dbReference>
<dbReference type="SUPFAM" id="SSF46785">
    <property type="entry name" value="Winged helix' DNA-binding domain"/>
    <property type="match status" value="1"/>
</dbReference>
<dbReference type="CDD" id="cd07377">
    <property type="entry name" value="WHTH_GntR"/>
    <property type="match status" value="1"/>
</dbReference>
<dbReference type="GO" id="GO:0003700">
    <property type="term" value="F:DNA-binding transcription factor activity"/>
    <property type="evidence" value="ECO:0007669"/>
    <property type="project" value="InterPro"/>
</dbReference>
<organism evidence="5 6">
    <name type="scientific">Blautia hydrogenotrophica (strain DSM 10507 / JCM 14656 / S5a33)</name>
    <name type="common">Ruminococcus hydrogenotrophicus</name>
    <dbReference type="NCBI Taxonomy" id="476272"/>
    <lineage>
        <taxon>Bacteria</taxon>
        <taxon>Bacillati</taxon>
        <taxon>Bacillota</taxon>
        <taxon>Clostridia</taxon>
        <taxon>Lachnospirales</taxon>
        <taxon>Lachnospiraceae</taxon>
        <taxon>Blautia</taxon>
    </lineage>
</organism>
<dbReference type="InterPro" id="IPR000524">
    <property type="entry name" value="Tscrpt_reg_HTH_GntR"/>
</dbReference>
<dbReference type="Gene3D" id="1.20.120.530">
    <property type="entry name" value="GntR ligand-binding domain-like"/>
    <property type="match status" value="1"/>
</dbReference>
<dbReference type="InterPro" id="IPR008920">
    <property type="entry name" value="TF_FadR/GntR_C"/>
</dbReference>
<keyword evidence="1" id="KW-0805">Transcription regulation</keyword>
<evidence type="ECO:0000313" key="5">
    <source>
        <dbReference type="EMBL" id="EEG50867.1"/>
    </source>
</evidence>
<dbReference type="HOGENOM" id="CLU_1369881_0_0_9"/>
<dbReference type="GO" id="GO:0003677">
    <property type="term" value="F:DNA binding"/>
    <property type="evidence" value="ECO:0007669"/>
    <property type="project" value="UniProtKB-KW"/>
</dbReference>
<evidence type="ECO:0000256" key="3">
    <source>
        <dbReference type="ARBA" id="ARBA00023163"/>
    </source>
</evidence>
<feature type="domain" description="HTH gntR-type" evidence="4">
    <location>
        <begin position="6"/>
        <end position="73"/>
    </location>
</feature>
<dbReference type="AlphaFoldDB" id="C0CH48"/>
<dbReference type="Proteomes" id="UP000003100">
    <property type="component" value="Unassembled WGS sequence"/>
</dbReference>
<accession>C0CH48</accession>
<reference evidence="5 6" key="2">
    <citation type="submission" date="2009-02" db="EMBL/GenBank/DDBJ databases">
        <title>Draft genome sequence of Blautia hydrogenotrophica DSM 10507 (Ruminococcus hydrogenotrophicus DSM 10507).</title>
        <authorList>
            <person name="Sudarsanam P."/>
            <person name="Ley R."/>
            <person name="Guruge J."/>
            <person name="Turnbaugh P.J."/>
            <person name="Mahowald M."/>
            <person name="Liep D."/>
            <person name="Gordon J."/>
        </authorList>
    </citation>
    <scope>NUCLEOTIDE SEQUENCE [LARGE SCALE GENOMIC DNA]</scope>
    <source>
        <strain evidence="6">DSM 10507 / JCM 14656 / S5a33</strain>
    </source>
</reference>
<evidence type="ECO:0000256" key="2">
    <source>
        <dbReference type="ARBA" id="ARBA00023125"/>
    </source>
</evidence>
<keyword evidence="3" id="KW-0804">Transcription</keyword>
<dbReference type="Pfam" id="PF07729">
    <property type="entry name" value="FCD"/>
    <property type="match status" value="1"/>
</dbReference>
<evidence type="ECO:0000259" key="4">
    <source>
        <dbReference type="PROSITE" id="PS50949"/>
    </source>
</evidence>
<dbReference type="PANTHER" id="PTHR43537">
    <property type="entry name" value="TRANSCRIPTIONAL REGULATOR, GNTR FAMILY"/>
    <property type="match status" value="1"/>
</dbReference>
<dbReference type="SMART" id="SM00345">
    <property type="entry name" value="HTH_GNTR"/>
    <property type="match status" value="1"/>
</dbReference>